<dbReference type="SUPFAM" id="SSF56349">
    <property type="entry name" value="DNA breaking-rejoining enzymes"/>
    <property type="match status" value="1"/>
</dbReference>
<dbReference type="InterPro" id="IPR011010">
    <property type="entry name" value="DNA_brk_join_enz"/>
</dbReference>
<dbReference type="InterPro" id="IPR013762">
    <property type="entry name" value="Integrase-like_cat_sf"/>
</dbReference>
<dbReference type="GO" id="GO:0015074">
    <property type="term" value="P:DNA integration"/>
    <property type="evidence" value="ECO:0007669"/>
    <property type="project" value="InterPro"/>
</dbReference>
<dbReference type="InterPro" id="IPR046668">
    <property type="entry name" value="DUF6538"/>
</dbReference>
<evidence type="ECO:0000256" key="1">
    <source>
        <dbReference type="ARBA" id="ARBA00023172"/>
    </source>
</evidence>
<dbReference type="Gene3D" id="1.10.443.10">
    <property type="entry name" value="Intergrase catalytic core"/>
    <property type="match status" value="1"/>
</dbReference>
<proteinExistence type="predicted"/>
<organism evidence="4 5">
    <name type="scientific">Pseudomonas linyingensis</name>
    <dbReference type="NCBI Taxonomy" id="915471"/>
    <lineage>
        <taxon>Bacteria</taxon>
        <taxon>Pseudomonadati</taxon>
        <taxon>Pseudomonadota</taxon>
        <taxon>Gammaproteobacteria</taxon>
        <taxon>Pseudomonadales</taxon>
        <taxon>Pseudomonadaceae</taxon>
        <taxon>Pseudomonas</taxon>
    </lineage>
</organism>
<dbReference type="AlphaFoldDB" id="A0A1H6XY15"/>
<dbReference type="GO" id="GO:0003677">
    <property type="term" value="F:DNA binding"/>
    <property type="evidence" value="ECO:0007669"/>
    <property type="project" value="InterPro"/>
</dbReference>
<keyword evidence="1" id="KW-0233">DNA recombination</keyword>
<name>A0A1H6XY15_9PSED</name>
<evidence type="ECO:0000259" key="3">
    <source>
        <dbReference type="Pfam" id="PF20172"/>
    </source>
</evidence>
<evidence type="ECO:0000256" key="2">
    <source>
        <dbReference type="SAM" id="MobiDB-lite"/>
    </source>
</evidence>
<sequence>MKPAPSYLTRNRHGTFYFRMVIPAPLRPLVNGKREVRRSLKTDSERLALKRARQHAVRFESVFDRVLAVTARNDEELSVSDLEFLELLELQTSGGYGRPPESKAEPEPTLTDAELEERLRQYSIAELLTGRGDRPIPADSDPLAQRLLALSRSYQPTELRQVLPRLRDELVKASLAPAGALSAAEPAPAAKPSYDPEMADWTLYQVWQHQLARDKADPTSRGGQAKHGGTLAERERRARAMTVLAQHKPVCQMTKNDWQAAYDAARVMKAGAKASIDPPTPLDEFLTDDPDQMVGHERVGSLIGSMRQIQEHARFLDLTTIRPDDLLVKPVQKRETPRTRTGEKAFTMEEVEAIFSGYIYQGVLPANRTKAYPFWFWLPLVAYFTGARTNEIAQLDTSDIREVEGIPCFDFCPDDPKAFEAKRVKTEEARQVPIHPRLIELGFLDYVEDQRADRQKKLFGDGLAYLPPREEDLDHNKEGWAKSASKFFNETPKGYLVEIGVHEAYDGKSLYSFRHTLETNLRDARREGKNAPQVVIDAITGHAPEAQVNGGVDKTIANAIAGRAAQDMGGRHYDRGATVQHKLSALLMLPMPEAVRGLTSYRVDFVDRFGDIVAKSIKSHRRRRPREV</sequence>
<dbReference type="Pfam" id="PF20172">
    <property type="entry name" value="DUF6538"/>
    <property type="match status" value="1"/>
</dbReference>
<dbReference type="OrthoDB" id="9784724at2"/>
<dbReference type="GO" id="GO:0006310">
    <property type="term" value="P:DNA recombination"/>
    <property type="evidence" value="ECO:0007669"/>
    <property type="project" value="UniProtKB-KW"/>
</dbReference>
<protein>
    <recommendedName>
        <fullName evidence="3">DUF6538 domain-containing protein</fullName>
    </recommendedName>
</protein>
<evidence type="ECO:0000313" key="4">
    <source>
        <dbReference type="EMBL" id="SEJ33076.1"/>
    </source>
</evidence>
<gene>
    <name evidence="4" type="ORF">SAMN05216201_10770</name>
</gene>
<dbReference type="RefSeq" id="WP_090310548.1">
    <property type="nucleotide sequence ID" value="NZ_FNZE01000007.1"/>
</dbReference>
<evidence type="ECO:0000313" key="5">
    <source>
        <dbReference type="Proteomes" id="UP000242930"/>
    </source>
</evidence>
<keyword evidence="5" id="KW-1185">Reference proteome</keyword>
<feature type="region of interest" description="Disordered" evidence="2">
    <location>
        <begin position="212"/>
        <end position="234"/>
    </location>
</feature>
<dbReference type="CDD" id="cd01184">
    <property type="entry name" value="INT_C_like_1"/>
    <property type="match status" value="1"/>
</dbReference>
<feature type="domain" description="DUF6538" evidence="3">
    <location>
        <begin position="8"/>
        <end position="65"/>
    </location>
</feature>
<reference evidence="5" key="1">
    <citation type="submission" date="2016-10" db="EMBL/GenBank/DDBJ databases">
        <authorList>
            <person name="Varghese N."/>
            <person name="Submissions S."/>
        </authorList>
    </citation>
    <scope>NUCLEOTIDE SEQUENCE [LARGE SCALE GENOMIC DNA]</scope>
    <source>
        <strain evidence="5">LMG 25967</strain>
    </source>
</reference>
<accession>A0A1H6XY15</accession>
<dbReference type="EMBL" id="FNZE01000007">
    <property type="protein sequence ID" value="SEJ33076.1"/>
    <property type="molecule type" value="Genomic_DNA"/>
</dbReference>
<dbReference type="Proteomes" id="UP000242930">
    <property type="component" value="Unassembled WGS sequence"/>
</dbReference>